<evidence type="ECO:0000259" key="2">
    <source>
        <dbReference type="Pfam" id="PF10088"/>
    </source>
</evidence>
<dbReference type="AlphaFoldDB" id="A0A7U4LZU4"/>
<feature type="coiled-coil region" evidence="1">
    <location>
        <begin position="291"/>
        <end position="393"/>
    </location>
</feature>
<organism evidence="3 4">
    <name type="scientific">Sulfurovum lithotrophicum</name>
    <dbReference type="NCBI Taxonomy" id="206403"/>
    <lineage>
        <taxon>Bacteria</taxon>
        <taxon>Pseudomonadati</taxon>
        <taxon>Campylobacterota</taxon>
        <taxon>Epsilonproteobacteria</taxon>
        <taxon>Campylobacterales</taxon>
        <taxon>Sulfurovaceae</taxon>
        <taxon>Sulfurovum</taxon>
    </lineage>
</organism>
<dbReference type="Gene3D" id="3.40.50.300">
    <property type="entry name" value="P-loop containing nucleotide triphosphate hydrolases"/>
    <property type="match status" value="1"/>
</dbReference>
<dbReference type="InterPro" id="IPR027417">
    <property type="entry name" value="P-loop_NTPase"/>
</dbReference>
<gene>
    <name evidence="3" type="ORF">YH65_01660</name>
</gene>
<protein>
    <recommendedName>
        <fullName evidence="2">DUF2326 domain-containing protein</fullName>
    </recommendedName>
</protein>
<evidence type="ECO:0000313" key="4">
    <source>
        <dbReference type="Proteomes" id="UP000034444"/>
    </source>
</evidence>
<feature type="domain" description="DUF2326" evidence="2">
    <location>
        <begin position="408"/>
        <end position="538"/>
    </location>
</feature>
<evidence type="ECO:0000313" key="3">
    <source>
        <dbReference type="EMBL" id="AKF24245.1"/>
    </source>
</evidence>
<keyword evidence="4" id="KW-1185">Reference proteome</keyword>
<dbReference type="KEGG" id="slh:YH65_01660"/>
<accession>A0A7U4LZU4</accession>
<dbReference type="Proteomes" id="UP000034444">
    <property type="component" value="Chromosome"/>
</dbReference>
<reference evidence="4" key="2">
    <citation type="journal article" date="2017" name="Stand. Genomic Sci.">
        <title>Complete genome sequence of the sulfur-oxidizing chemolithoautotrophic Sulfurovum lithotrophicum 42BKTT.</title>
        <authorList>
            <person name="Jeon W."/>
            <person name="Priscilla L."/>
            <person name="Park G."/>
            <person name="Lee H."/>
            <person name="Lee N."/>
            <person name="Lee D."/>
            <person name="Kwon H."/>
            <person name="Ahn I."/>
            <person name="Lee C."/>
            <person name="Lee H."/>
            <person name="Ahn J."/>
        </authorList>
    </citation>
    <scope>NUCLEOTIDE SEQUENCE [LARGE SCALE GENOMIC DNA]</scope>
    <source>
        <strain evidence="4">ATCC BAA-797 / 42BKT</strain>
    </source>
</reference>
<dbReference type="InterPro" id="IPR018760">
    <property type="entry name" value="DUF2326"/>
</dbReference>
<dbReference type="EMBL" id="CP011308">
    <property type="protein sequence ID" value="AKF24245.1"/>
    <property type="molecule type" value="Genomic_DNA"/>
</dbReference>
<sequence>MKLLQITSNNSKFSTIEFKDGLNLIVGTKIDKDKKETSNGVGKTMSIQLINYLLAGQNKLLDQVLQNLTTSVTLQLKIKDEIHQISRDGKIISLDEEELKLKDLKDFLNKSVDNDRFTFRDLFVRFNRQSYEKATAQISTEEAFKNNAINAWLLGLDIHYIDKKKELYNKQQALKQIIAYLKELQETVNKEEIYEIKEKLEKIEKDIENFEIAEDYYQIKEKADELTLQLRDSENRLSMLRRDLNLREELIRVNKQEDVDINRVERIYNEAKFFLDDKVIKHLEAVKEFHNTLFENRKKKAKEEIEILIKEIEIEKQRIESLDKERSKLLQYLESKGALEEYNKLLRYRDELKNKLQDLEAKEKEKERYEEEKQQLKLEIDKFELELIKASKTMKSQFGSLATKFRDISNKFYEKPGYLDIDINSTMKAKYVYKIDPKIQADESSGIGMMKIFIYDMLTYDLNSNLIGFSSHDNILYDVVDERQIATALDYAKNNASQYICSISDTKFQGALEYANKVDKNDVILELNEHKKLFGIDF</sequence>
<proteinExistence type="predicted"/>
<dbReference type="OrthoDB" id="7314834at2"/>
<feature type="coiled-coil region" evidence="1">
    <location>
        <begin position="193"/>
        <end position="243"/>
    </location>
</feature>
<name>A0A7U4LZU4_9BACT</name>
<dbReference type="Pfam" id="PF10088">
    <property type="entry name" value="DUF2326"/>
    <property type="match status" value="1"/>
</dbReference>
<reference evidence="3 4" key="1">
    <citation type="submission" date="2015-04" db="EMBL/GenBank/DDBJ databases">
        <title>Complete genome sequence of Sulfurovum lithotrophicum ATCC BAA-797T.</title>
        <authorList>
            <person name="Ahn J."/>
            <person name="Park G."/>
            <person name="Jeon W."/>
            <person name="Jang Y."/>
            <person name="Jang M."/>
            <person name="Lee H."/>
            <person name="Lee H."/>
        </authorList>
    </citation>
    <scope>NUCLEOTIDE SEQUENCE [LARGE SCALE GENOMIC DNA]</scope>
    <source>
        <strain evidence="4">ATCC BAA-797 / 42BKT</strain>
    </source>
</reference>
<evidence type="ECO:0000256" key="1">
    <source>
        <dbReference type="SAM" id="Coils"/>
    </source>
</evidence>
<keyword evidence="1" id="KW-0175">Coiled coil</keyword>
<dbReference type="RefSeq" id="WP_046550346.1">
    <property type="nucleotide sequence ID" value="NZ_CP011308.1"/>
</dbReference>